<evidence type="ECO:0000313" key="3">
    <source>
        <dbReference type="Proteomes" id="UP000008207"/>
    </source>
</evidence>
<protein>
    <recommendedName>
        <fullName evidence="1">Helicase/UvrB N-terminal domain-containing protein</fullName>
    </recommendedName>
</protein>
<dbReference type="Gene3D" id="3.40.50.300">
    <property type="entry name" value="P-loop containing nucleotide triphosphate hydrolases"/>
    <property type="match status" value="1"/>
</dbReference>
<dbReference type="GO" id="GO:0005524">
    <property type="term" value="F:ATP binding"/>
    <property type="evidence" value="ECO:0007669"/>
    <property type="project" value="InterPro"/>
</dbReference>
<dbReference type="InterPro" id="IPR006935">
    <property type="entry name" value="Helicase/UvrB_N"/>
</dbReference>
<sequence>MTDTAKLVSAFWRIVEKQTIERGNTLSDFSRSVAQSILDAGMAAYDDRDHRREQYRVVSAPTGSGKSSYAWALLAALIEAVPGSSAVFLCETINQCEDTYRELLKLVDAGDLAIWTSAHDAAKSLEDIERAYHFTPSAQFRANDLPDYRVIVVTHKFYKGTRGALSREYNGEDRTLTIIDEKPSEVAIFDIDVADVMKVREWALAAARINDAFDAFTALRTYLEDVWELERTGPKNYRALQHSDLTWFSSEQANRLREEYEGREAPDLKVASVIGFAQALASGFAFMSRYQSSSQGGRFVGYKPDLPIRPGTVLLDATSDIDGVAQIAPWRMLMPAPQLSFENLTVAHLVPPAEVIKPGERVSQIVKKYQRAEPYARWIKQAVCENTDPGEKVLVVVQKAMLDHNYLPGESGSFGDDAYDLNGRKVAFINWGTGIGSNRWKDATSVFLFGEFHLPQRATVGTALGILNEPAGACARLSKMGSSNSRDEVFLTLREGHLLRWEKQLAMRGNARNITSDGVCGRQKLFVTSEFSRFLLHKDGLFPGATFTKSEEARKAELAKGGAKAVATLLATTDRDCITSLEVQDETRVSLQKHASRILASEPMQAVMAQGGWTFVRGRGRGNPSKFVRAAVSQQADLGLAA</sequence>
<dbReference type="GO" id="GO:0003677">
    <property type="term" value="F:DNA binding"/>
    <property type="evidence" value="ECO:0007669"/>
    <property type="project" value="InterPro"/>
</dbReference>
<keyword evidence="3" id="KW-1185">Reference proteome</keyword>
<dbReference type="STRING" id="460265.Mnod_7486"/>
<evidence type="ECO:0000313" key="2">
    <source>
        <dbReference type="EMBL" id="ACL62223.1"/>
    </source>
</evidence>
<dbReference type="Proteomes" id="UP000008207">
    <property type="component" value="Chromosome"/>
</dbReference>
<dbReference type="SUPFAM" id="SSF52540">
    <property type="entry name" value="P-loop containing nucleoside triphosphate hydrolases"/>
    <property type="match status" value="1"/>
</dbReference>
<dbReference type="HOGENOM" id="CLU_426299_0_0_5"/>
<name>B8IPD1_METNO</name>
<accession>B8IPD1</accession>
<dbReference type="GO" id="GO:0016787">
    <property type="term" value="F:hydrolase activity"/>
    <property type="evidence" value="ECO:0007669"/>
    <property type="project" value="InterPro"/>
</dbReference>
<evidence type="ECO:0000259" key="1">
    <source>
        <dbReference type="Pfam" id="PF04851"/>
    </source>
</evidence>
<dbReference type="RefSeq" id="WP_015933780.1">
    <property type="nucleotide sequence ID" value="NC_011894.1"/>
</dbReference>
<reference evidence="2 3" key="1">
    <citation type="submission" date="2009-01" db="EMBL/GenBank/DDBJ databases">
        <title>Complete sequence of chromosome of Methylobacterium nodulans ORS 2060.</title>
        <authorList>
            <consortium name="US DOE Joint Genome Institute"/>
            <person name="Lucas S."/>
            <person name="Copeland A."/>
            <person name="Lapidus A."/>
            <person name="Glavina del Rio T."/>
            <person name="Dalin E."/>
            <person name="Tice H."/>
            <person name="Bruce D."/>
            <person name="Goodwin L."/>
            <person name="Pitluck S."/>
            <person name="Sims D."/>
            <person name="Brettin T."/>
            <person name="Detter J.C."/>
            <person name="Han C."/>
            <person name="Larimer F."/>
            <person name="Land M."/>
            <person name="Hauser L."/>
            <person name="Kyrpides N."/>
            <person name="Ivanova N."/>
            <person name="Marx C.J."/>
            <person name="Richardson P."/>
        </authorList>
    </citation>
    <scope>NUCLEOTIDE SEQUENCE [LARGE SCALE GENOMIC DNA]</scope>
    <source>
        <strain evidence="3">LMG 21967 / CNCM I-2342 / ORS 2060</strain>
    </source>
</reference>
<dbReference type="EMBL" id="CP001349">
    <property type="protein sequence ID" value="ACL62223.1"/>
    <property type="molecule type" value="Genomic_DNA"/>
</dbReference>
<dbReference type="Pfam" id="PF04851">
    <property type="entry name" value="ResIII"/>
    <property type="match status" value="1"/>
</dbReference>
<gene>
    <name evidence="2" type="ordered locus">Mnod_7486</name>
</gene>
<organism evidence="2 3">
    <name type="scientific">Methylobacterium nodulans (strain LMG 21967 / CNCM I-2342 / ORS 2060)</name>
    <dbReference type="NCBI Taxonomy" id="460265"/>
    <lineage>
        <taxon>Bacteria</taxon>
        <taxon>Pseudomonadati</taxon>
        <taxon>Pseudomonadota</taxon>
        <taxon>Alphaproteobacteria</taxon>
        <taxon>Hyphomicrobiales</taxon>
        <taxon>Methylobacteriaceae</taxon>
        <taxon>Methylobacterium</taxon>
    </lineage>
</organism>
<dbReference type="InterPro" id="IPR027417">
    <property type="entry name" value="P-loop_NTPase"/>
</dbReference>
<dbReference type="AlphaFoldDB" id="B8IPD1"/>
<dbReference type="eggNOG" id="COG1061">
    <property type="taxonomic scope" value="Bacteria"/>
</dbReference>
<dbReference type="KEGG" id="mno:Mnod_7486"/>
<feature type="domain" description="Helicase/UvrB N-terminal" evidence="1">
    <location>
        <begin position="51"/>
        <end position="181"/>
    </location>
</feature>
<proteinExistence type="predicted"/>